<comment type="similarity">
    <text evidence="1">Belongs to the 'GDXG' lipolytic enzyme family.</text>
</comment>
<evidence type="ECO:0000256" key="3">
    <source>
        <dbReference type="SAM" id="SignalP"/>
    </source>
</evidence>
<dbReference type="InterPro" id="IPR013094">
    <property type="entry name" value="AB_hydrolase_3"/>
</dbReference>
<evidence type="ECO:0000256" key="2">
    <source>
        <dbReference type="ARBA" id="ARBA00022801"/>
    </source>
</evidence>
<dbReference type="PANTHER" id="PTHR48081:SF30">
    <property type="entry name" value="ACETYL-HYDROLASE LIPR-RELATED"/>
    <property type="match status" value="1"/>
</dbReference>
<dbReference type="SUPFAM" id="SSF53474">
    <property type="entry name" value="alpha/beta-Hydrolases"/>
    <property type="match status" value="1"/>
</dbReference>
<dbReference type="Pfam" id="PF07859">
    <property type="entry name" value="Abhydrolase_3"/>
    <property type="match status" value="1"/>
</dbReference>
<keyword evidence="2 5" id="KW-0378">Hydrolase</keyword>
<dbReference type="InterPro" id="IPR050300">
    <property type="entry name" value="GDXG_lipolytic_enzyme"/>
</dbReference>
<proteinExistence type="inferred from homology"/>
<feature type="domain" description="Alpha/beta hydrolase fold-3" evidence="4">
    <location>
        <begin position="104"/>
        <end position="296"/>
    </location>
</feature>
<keyword evidence="6" id="KW-1185">Reference proteome</keyword>
<dbReference type="EMBL" id="JANFAV010000001">
    <property type="protein sequence ID" value="MCW6533435.1"/>
    <property type="molecule type" value="Genomic_DNA"/>
</dbReference>
<dbReference type="InterPro" id="IPR029058">
    <property type="entry name" value="AB_hydrolase_fold"/>
</dbReference>
<organism evidence="5 6">
    <name type="scientific">Sphingomonas lycopersici</name>
    <dbReference type="NCBI Taxonomy" id="2951807"/>
    <lineage>
        <taxon>Bacteria</taxon>
        <taxon>Pseudomonadati</taxon>
        <taxon>Pseudomonadota</taxon>
        <taxon>Alphaproteobacteria</taxon>
        <taxon>Sphingomonadales</taxon>
        <taxon>Sphingomonadaceae</taxon>
        <taxon>Sphingomonas</taxon>
    </lineage>
</organism>
<sequence length="323" mass="33990">MSRRIIALFAGVVLATGTAGAQEVKAPWPDSLSREAKAGLAVEMARPPAPPTPEGQRARIDAIQQEVGARRLARYRVTMREETIAGVPVRIFTPPVGARPGAMLINLHGGGFVTDAGSITENVAIAALTGYRVIAVRYRLAPEHPFPAALDDALAVYRALSVQAPHARIGLYGTSAGAVLSAELVARLRAAHLPQPAALGFFSGTADFSRTGDSVALFADPAALAATLGAYLGRTDPASPALSPGKGDLSGWPPTLCVASSRDFLLSATADFCRRLDAARNDARLLVYDGLPHAFWAYIDAPESDEAMAAMARFLSAQLERKP</sequence>
<comment type="caution">
    <text evidence="5">The sequence shown here is derived from an EMBL/GenBank/DDBJ whole genome shotgun (WGS) entry which is preliminary data.</text>
</comment>
<evidence type="ECO:0000256" key="1">
    <source>
        <dbReference type="ARBA" id="ARBA00010515"/>
    </source>
</evidence>
<evidence type="ECO:0000259" key="4">
    <source>
        <dbReference type="Pfam" id="PF07859"/>
    </source>
</evidence>
<accession>A0AA42CNC9</accession>
<reference evidence="5" key="1">
    <citation type="submission" date="2022-06" db="EMBL/GenBank/DDBJ databases">
        <title>Sphingomonas sp. nov. isolated from rhizosphere soil of tomato.</title>
        <authorList>
            <person name="Dong H."/>
            <person name="Gao R."/>
        </authorList>
    </citation>
    <scope>NUCLEOTIDE SEQUENCE</scope>
    <source>
        <strain evidence="5">MMSM24</strain>
    </source>
</reference>
<protein>
    <submittedName>
        <fullName evidence="5">Alpha/beta hydrolase</fullName>
    </submittedName>
</protein>
<dbReference type="RefSeq" id="WP_265267466.1">
    <property type="nucleotide sequence ID" value="NZ_JANFAV010000001.1"/>
</dbReference>
<evidence type="ECO:0000313" key="6">
    <source>
        <dbReference type="Proteomes" id="UP001165565"/>
    </source>
</evidence>
<dbReference type="Gene3D" id="3.40.50.1820">
    <property type="entry name" value="alpha/beta hydrolase"/>
    <property type="match status" value="1"/>
</dbReference>
<dbReference type="PANTHER" id="PTHR48081">
    <property type="entry name" value="AB HYDROLASE SUPERFAMILY PROTEIN C4A8.06C"/>
    <property type="match status" value="1"/>
</dbReference>
<dbReference type="Proteomes" id="UP001165565">
    <property type="component" value="Unassembled WGS sequence"/>
</dbReference>
<keyword evidence="3" id="KW-0732">Signal</keyword>
<dbReference type="AlphaFoldDB" id="A0AA42CNC9"/>
<dbReference type="GO" id="GO:0004806">
    <property type="term" value="F:triacylglycerol lipase activity"/>
    <property type="evidence" value="ECO:0007669"/>
    <property type="project" value="TreeGrafter"/>
</dbReference>
<feature type="chain" id="PRO_5041275242" evidence="3">
    <location>
        <begin position="22"/>
        <end position="323"/>
    </location>
</feature>
<feature type="signal peptide" evidence="3">
    <location>
        <begin position="1"/>
        <end position="21"/>
    </location>
</feature>
<evidence type="ECO:0000313" key="5">
    <source>
        <dbReference type="EMBL" id="MCW6533435.1"/>
    </source>
</evidence>
<gene>
    <name evidence="5" type="ORF">NEE01_01415</name>
</gene>
<name>A0AA42CNC9_9SPHN</name>